<proteinExistence type="predicted"/>
<dbReference type="AlphaFoldDB" id="A0A6C0AKW8"/>
<evidence type="ECO:0000313" key="2">
    <source>
        <dbReference type="EMBL" id="QHS80382.1"/>
    </source>
</evidence>
<dbReference type="EMBL" id="MN740678">
    <property type="protein sequence ID" value="QHS80382.1"/>
    <property type="molecule type" value="Genomic_DNA"/>
</dbReference>
<keyword evidence="1" id="KW-0175">Coiled coil</keyword>
<organism evidence="2">
    <name type="scientific">viral metagenome</name>
    <dbReference type="NCBI Taxonomy" id="1070528"/>
    <lineage>
        <taxon>unclassified sequences</taxon>
        <taxon>metagenomes</taxon>
        <taxon>organismal metagenomes</taxon>
    </lineage>
</organism>
<sequence length="373" mass="43661">MDDYDHTIVSEAQREWSSRLITIITPQLMEGIKSIFEESWNLCRENEEDNKYLMTFQNLLSRVPKWNETLIQKETDRIITLTKCKYLEDILTCVHITQLKILTSVRVSQKQKKIDLDIPKLPQFVHKVYITLARKIYSNVYLFEKNIQPLQFQKNMREVEILTRESILEVIRANMPIESILRSYIDETIEEEVIEEVIEKEVEVEEEEKEKDEEEDNTKVFIEKSENVVEKPEIKADVEDKITDPIFIVNTENTVVGKTSQPASSPMMKENVTLEVTEAIQNKRLSFNDNDNVLDMGTNQESIINAPKNVERLDKISKENNERRKLEEEEYDDDEEDKLVIGESIKLDTDILTLEKDLDKTDDLALDDIELLG</sequence>
<dbReference type="Pfam" id="PF19068">
    <property type="entry name" value="DUF5764"/>
    <property type="match status" value="1"/>
</dbReference>
<protein>
    <submittedName>
        <fullName evidence="2">Uncharacterized protein</fullName>
    </submittedName>
</protein>
<dbReference type="InterPro" id="IPR043913">
    <property type="entry name" value="DUF5764"/>
</dbReference>
<evidence type="ECO:0000256" key="1">
    <source>
        <dbReference type="SAM" id="Coils"/>
    </source>
</evidence>
<feature type="coiled-coil region" evidence="1">
    <location>
        <begin position="190"/>
        <end position="224"/>
    </location>
</feature>
<reference evidence="2" key="1">
    <citation type="journal article" date="2020" name="Nature">
        <title>Giant virus diversity and host interactions through global metagenomics.</title>
        <authorList>
            <person name="Schulz F."/>
            <person name="Roux S."/>
            <person name="Paez-Espino D."/>
            <person name="Jungbluth S."/>
            <person name="Walsh D.A."/>
            <person name="Denef V.J."/>
            <person name="McMahon K.D."/>
            <person name="Konstantinidis K.T."/>
            <person name="Eloe-Fadrosh E.A."/>
            <person name="Kyrpides N.C."/>
            <person name="Woyke T."/>
        </authorList>
    </citation>
    <scope>NUCLEOTIDE SEQUENCE</scope>
    <source>
        <strain evidence="2">GVMAG-S-1039698-54</strain>
    </source>
</reference>
<accession>A0A6C0AKW8</accession>
<name>A0A6C0AKW8_9ZZZZ</name>